<dbReference type="PANTHER" id="PTHR12080:SF55">
    <property type="entry name" value="LYMPHOCYTE FUNCTION-ASSOCIATED ANTIGEN 3"/>
    <property type="match status" value="1"/>
</dbReference>
<accession>A0A091GZH4</accession>
<evidence type="ECO:0000256" key="1">
    <source>
        <dbReference type="ARBA" id="ARBA00004370"/>
    </source>
</evidence>
<keyword evidence="2" id="KW-0732">Signal</keyword>
<dbReference type="InterPro" id="IPR036179">
    <property type="entry name" value="Ig-like_dom_sf"/>
</dbReference>
<dbReference type="InterPro" id="IPR007110">
    <property type="entry name" value="Ig-like_dom"/>
</dbReference>
<reference evidence="6 7" key="1">
    <citation type="submission" date="2014-04" db="EMBL/GenBank/DDBJ databases">
        <title>Genome evolution of avian class.</title>
        <authorList>
            <person name="Zhang G."/>
            <person name="Li C."/>
        </authorList>
    </citation>
    <scope>NUCLEOTIDE SEQUENCE [LARGE SCALE GENOMIC DNA]</scope>
    <source>
        <strain evidence="6">BGI_N320</strain>
    </source>
</reference>
<gene>
    <name evidence="6" type="ORF">N320_07605</name>
</gene>
<dbReference type="SUPFAM" id="SSF48726">
    <property type="entry name" value="Immunoglobulin"/>
    <property type="match status" value="2"/>
</dbReference>
<feature type="non-terminal residue" evidence="6">
    <location>
        <position position="1"/>
    </location>
</feature>
<dbReference type="AlphaFoldDB" id="A0A091GZH4"/>
<dbReference type="GO" id="GO:0016020">
    <property type="term" value="C:membrane"/>
    <property type="evidence" value="ECO:0007669"/>
    <property type="project" value="UniProtKB-SubCell"/>
</dbReference>
<evidence type="ECO:0000256" key="4">
    <source>
        <dbReference type="ARBA" id="ARBA00023180"/>
    </source>
</evidence>
<evidence type="ECO:0000313" key="7">
    <source>
        <dbReference type="Proteomes" id="UP000054064"/>
    </source>
</evidence>
<dbReference type="EMBL" id="KL515389">
    <property type="protein sequence ID" value="KFO87835.1"/>
    <property type="molecule type" value="Genomic_DNA"/>
</dbReference>
<keyword evidence="3" id="KW-0472">Membrane</keyword>
<evidence type="ECO:0000256" key="3">
    <source>
        <dbReference type="ARBA" id="ARBA00023136"/>
    </source>
</evidence>
<sequence length="186" mass="20213">CASDGAEETGTVGRSVTFHLQNPDGRVAAWSFGNNLIVTVEFGKPSNPTFFDNKFRERLTFSEDGKALTISGLRLEDAGIYTAKISEAEALFTFTLHVYRELLVPMVMCVARNCSANNCSYTLRCAVSGSGFGNVSYSWSKGGSPWSREPELLVEEQSPHETLLTCTVKNPVSTRNVTVTSPAALC</sequence>
<keyword evidence="7" id="KW-1185">Reference proteome</keyword>
<keyword evidence="4" id="KW-0325">Glycoprotein</keyword>
<dbReference type="InterPro" id="IPR015631">
    <property type="entry name" value="CD2/SLAM_rcpt"/>
</dbReference>
<feature type="domain" description="Ig-like" evidence="5">
    <location>
        <begin position="105"/>
        <end position="178"/>
    </location>
</feature>
<evidence type="ECO:0000259" key="5">
    <source>
        <dbReference type="PROSITE" id="PS50835"/>
    </source>
</evidence>
<name>A0A091GZH4_BUCRH</name>
<dbReference type="PANTHER" id="PTHR12080">
    <property type="entry name" value="SIGNALING LYMPHOCYTIC ACTIVATION MOLECULE"/>
    <property type="match status" value="1"/>
</dbReference>
<protein>
    <submittedName>
        <fullName evidence="6">SLAM family member 5</fullName>
    </submittedName>
</protein>
<evidence type="ECO:0000256" key="2">
    <source>
        <dbReference type="ARBA" id="ARBA00022729"/>
    </source>
</evidence>
<dbReference type="InterPro" id="IPR013783">
    <property type="entry name" value="Ig-like_fold"/>
</dbReference>
<comment type="subcellular location">
    <subcellularLocation>
        <location evidence="1">Membrane</location>
    </subcellularLocation>
</comment>
<dbReference type="Proteomes" id="UP000054064">
    <property type="component" value="Unassembled WGS sequence"/>
</dbReference>
<organism evidence="6 7">
    <name type="scientific">Buceros rhinoceros silvestris</name>
    <dbReference type="NCBI Taxonomy" id="175836"/>
    <lineage>
        <taxon>Eukaryota</taxon>
        <taxon>Metazoa</taxon>
        <taxon>Chordata</taxon>
        <taxon>Craniata</taxon>
        <taxon>Vertebrata</taxon>
        <taxon>Euteleostomi</taxon>
        <taxon>Archelosauria</taxon>
        <taxon>Archosauria</taxon>
        <taxon>Dinosauria</taxon>
        <taxon>Saurischia</taxon>
        <taxon>Theropoda</taxon>
        <taxon>Coelurosauria</taxon>
        <taxon>Aves</taxon>
        <taxon>Neognathae</taxon>
        <taxon>Neoaves</taxon>
        <taxon>Telluraves</taxon>
        <taxon>Coraciimorphae</taxon>
        <taxon>Bucerotiformes</taxon>
        <taxon>Bucerotidae</taxon>
        <taxon>Buceros</taxon>
    </lineage>
</organism>
<proteinExistence type="predicted"/>
<dbReference type="Gene3D" id="2.60.40.10">
    <property type="entry name" value="Immunoglobulins"/>
    <property type="match status" value="2"/>
</dbReference>
<dbReference type="PROSITE" id="PS50835">
    <property type="entry name" value="IG_LIKE"/>
    <property type="match status" value="1"/>
</dbReference>
<feature type="non-terminal residue" evidence="6">
    <location>
        <position position="186"/>
    </location>
</feature>
<evidence type="ECO:0000313" key="6">
    <source>
        <dbReference type="EMBL" id="KFO87835.1"/>
    </source>
</evidence>